<evidence type="ECO:0000256" key="1">
    <source>
        <dbReference type="ARBA" id="ARBA00004413"/>
    </source>
</evidence>
<dbReference type="Proteomes" id="UP000275076">
    <property type="component" value="Unassembled WGS sequence"/>
</dbReference>
<keyword evidence="17" id="KW-0969">Cilium</keyword>
<feature type="region of interest" description="Disordered" evidence="14">
    <location>
        <begin position="54"/>
        <end position="92"/>
    </location>
</feature>
<evidence type="ECO:0000256" key="4">
    <source>
        <dbReference type="ARBA" id="ARBA00022448"/>
    </source>
</evidence>
<keyword evidence="9" id="KW-0342">GTP-binding</keyword>
<keyword evidence="10" id="KW-0472">Membrane</keyword>
<evidence type="ECO:0000256" key="8">
    <source>
        <dbReference type="ARBA" id="ARBA00022927"/>
    </source>
</evidence>
<dbReference type="SMART" id="SM00962">
    <property type="entry name" value="SRP54"/>
    <property type="match status" value="1"/>
</dbReference>
<reference evidence="17 18" key="1">
    <citation type="submission" date="2018-10" db="EMBL/GenBank/DDBJ databases">
        <title>Draft genome sequence of Bacillus salarius IM0101, isolated from a hypersaline soil in Inner Mongolia, China.</title>
        <authorList>
            <person name="Yamprayoonswat W."/>
            <person name="Boonvisut S."/>
            <person name="Jumpathong W."/>
            <person name="Sittihan S."/>
            <person name="Ruangsuj P."/>
            <person name="Wanthongcharoen S."/>
            <person name="Thongpramul N."/>
            <person name="Pimmason S."/>
            <person name="Yu B."/>
            <person name="Yasawong M."/>
        </authorList>
    </citation>
    <scope>NUCLEOTIDE SEQUENCE [LARGE SCALE GENOMIC DNA]</scope>
    <source>
        <strain evidence="17 18">IM0101</strain>
    </source>
</reference>
<keyword evidence="6" id="KW-0547">Nucleotide-binding</keyword>
<organism evidence="17 18">
    <name type="scientific">Salibacterium salarium</name>
    <dbReference type="NCBI Taxonomy" id="284579"/>
    <lineage>
        <taxon>Bacteria</taxon>
        <taxon>Bacillati</taxon>
        <taxon>Bacillota</taxon>
        <taxon>Bacilli</taxon>
        <taxon>Bacillales</taxon>
        <taxon>Bacillaceae</taxon>
    </lineage>
</organism>
<accession>A0A3R9QL35</accession>
<evidence type="ECO:0000256" key="5">
    <source>
        <dbReference type="ARBA" id="ARBA00022475"/>
    </source>
</evidence>
<dbReference type="GO" id="GO:0005525">
    <property type="term" value="F:GTP binding"/>
    <property type="evidence" value="ECO:0007669"/>
    <property type="project" value="UniProtKB-UniRule"/>
</dbReference>
<evidence type="ECO:0000259" key="16">
    <source>
        <dbReference type="SMART" id="SM00962"/>
    </source>
</evidence>
<evidence type="ECO:0000256" key="11">
    <source>
        <dbReference type="ARBA" id="ARBA00023225"/>
    </source>
</evidence>
<dbReference type="PANTHER" id="PTHR43134">
    <property type="entry name" value="SIGNAL RECOGNITION PARTICLE RECEPTOR SUBUNIT ALPHA"/>
    <property type="match status" value="1"/>
</dbReference>
<keyword evidence="18" id="KW-1185">Reference proteome</keyword>
<keyword evidence="4" id="KW-0813">Transport</keyword>
<dbReference type="AlphaFoldDB" id="A0A3R9QL35"/>
<dbReference type="GO" id="GO:0015031">
    <property type="term" value="P:protein transport"/>
    <property type="evidence" value="ECO:0007669"/>
    <property type="project" value="UniProtKB-KW"/>
</dbReference>
<evidence type="ECO:0000256" key="6">
    <source>
        <dbReference type="ARBA" id="ARBA00022741"/>
    </source>
</evidence>
<evidence type="ECO:0000256" key="7">
    <source>
        <dbReference type="ARBA" id="ARBA00022795"/>
    </source>
</evidence>
<dbReference type="FunFam" id="3.40.50.300:FF:000695">
    <property type="entry name" value="Flagellar biosynthesis regulator FlhF"/>
    <property type="match status" value="1"/>
</dbReference>
<dbReference type="SUPFAM" id="SSF52540">
    <property type="entry name" value="P-loop containing nucleoside triphosphate hydrolases"/>
    <property type="match status" value="1"/>
</dbReference>
<name>A0A3R9QL35_9BACI</name>
<dbReference type="GO" id="GO:0006614">
    <property type="term" value="P:SRP-dependent cotranslational protein targeting to membrane"/>
    <property type="evidence" value="ECO:0007669"/>
    <property type="project" value="UniProtKB-UniRule"/>
</dbReference>
<feature type="domain" description="SRP54-type proteins GTP-binding" evidence="16">
    <location>
        <begin position="188"/>
        <end position="379"/>
    </location>
</feature>
<dbReference type="RefSeq" id="WP_125555940.1">
    <property type="nucleotide sequence ID" value="NZ_RBVX01000009.1"/>
</dbReference>
<keyword evidence="8" id="KW-0653">Protein transport</keyword>
<evidence type="ECO:0000256" key="2">
    <source>
        <dbReference type="ARBA" id="ARBA00008531"/>
    </source>
</evidence>
<dbReference type="Pfam" id="PF00448">
    <property type="entry name" value="SRP54"/>
    <property type="match status" value="1"/>
</dbReference>
<dbReference type="InterPro" id="IPR003593">
    <property type="entry name" value="AAA+_ATPase"/>
</dbReference>
<dbReference type="OrthoDB" id="9778554at2"/>
<dbReference type="Gene3D" id="1.20.120.1380">
    <property type="entry name" value="Flagellar FlhF biosynthesis protein, N domain"/>
    <property type="match status" value="1"/>
</dbReference>
<comment type="subcellular location">
    <subcellularLocation>
        <location evidence="1">Cell membrane</location>
        <topology evidence="1">Peripheral membrane protein</topology>
        <orientation evidence="1">Cytoplasmic side</orientation>
    </subcellularLocation>
</comment>
<gene>
    <name evidence="17" type="primary">flhF</name>
    <name evidence="17" type="ORF">D7Z54_11175</name>
</gene>
<sequence length="382" mass="43091">MKVKKFTAKDMPEAMKKIRTELGDQAVILNSKHVDTGGIFGFFTKKSIEVIAAKDETPAPASDSRTKTEPDRPTPTVQSTTAPQQQTQVQPKEVLQDEVKELKNMIASLKEDQNTSTTGYPAPIQTLEAELSEQEVQESIRYYIIKQLLSNWYRSNEEPDVKTVKEWAKTYLQEVFSASEMGPVPTSKKIINLVGPTGVGKTTTVAKIAAHYHLEEKKSVALITTDTYRIAAVEQLKTYAKILDIPVSVAYSMEDFRDAKEKFQDKDLILIDSAGRNFTNQLYVKELRKIINFDEDMTTYLVLALTSKYKDMKKIYEQFSLITIDRFIFTKKDETSYYGAMVNMMAQSSTGTAYVTHGQSVPDDIDTADSAKIAEWVVEGYE</sequence>
<feature type="compositionally biased region" description="Low complexity" evidence="14">
    <location>
        <begin position="74"/>
        <end position="91"/>
    </location>
</feature>
<dbReference type="InterPro" id="IPR000897">
    <property type="entry name" value="SRP54_GTPase_dom"/>
</dbReference>
<dbReference type="InterPro" id="IPR020006">
    <property type="entry name" value="FlhF"/>
</dbReference>
<evidence type="ECO:0000313" key="18">
    <source>
        <dbReference type="Proteomes" id="UP000275076"/>
    </source>
</evidence>
<dbReference type="PANTHER" id="PTHR43134:SF3">
    <property type="entry name" value="FLAGELLAR BIOSYNTHESIS PROTEIN FLHF"/>
    <property type="match status" value="1"/>
</dbReference>
<evidence type="ECO:0000256" key="3">
    <source>
        <dbReference type="ARBA" id="ARBA00014919"/>
    </source>
</evidence>
<keyword evidence="5" id="KW-1003">Cell membrane</keyword>
<evidence type="ECO:0000256" key="12">
    <source>
        <dbReference type="ARBA" id="ARBA00025337"/>
    </source>
</evidence>
<evidence type="ECO:0000313" key="17">
    <source>
        <dbReference type="EMBL" id="RSL33184.1"/>
    </source>
</evidence>
<dbReference type="InterPro" id="IPR027417">
    <property type="entry name" value="P-loop_NTPase"/>
</dbReference>
<comment type="function">
    <text evidence="12">Necessary for flagellar biosynthesis. May be involved in translocation of the flagellum.</text>
</comment>
<proteinExistence type="inferred from homology"/>
<evidence type="ECO:0000256" key="14">
    <source>
        <dbReference type="SAM" id="MobiDB-lite"/>
    </source>
</evidence>
<protein>
    <recommendedName>
        <fullName evidence="3 13">Flagellar biosynthesis protein FlhF</fullName>
    </recommendedName>
</protein>
<evidence type="ECO:0000256" key="10">
    <source>
        <dbReference type="ARBA" id="ARBA00023136"/>
    </source>
</evidence>
<dbReference type="NCBIfam" id="TIGR03499">
    <property type="entry name" value="FlhF"/>
    <property type="match status" value="1"/>
</dbReference>
<dbReference type="GO" id="GO:0005886">
    <property type="term" value="C:plasma membrane"/>
    <property type="evidence" value="ECO:0007669"/>
    <property type="project" value="UniProtKB-SubCell"/>
</dbReference>
<dbReference type="GO" id="GO:0005047">
    <property type="term" value="F:signal recognition particle binding"/>
    <property type="evidence" value="ECO:0007669"/>
    <property type="project" value="TreeGrafter"/>
</dbReference>
<keyword evidence="7" id="KW-1005">Bacterial flagellum biogenesis</keyword>
<dbReference type="GO" id="GO:0044781">
    <property type="term" value="P:bacterial-type flagellum organization"/>
    <property type="evidence" value="ECO:0007669"/>
    <property type="project" value="UniProtKB-UniRule"/>
</dbReference>
<comment type="caution">
    <text evidence="17">The sequence shown here is derived from an EMBL/GenBank/DDBJ whole genome shotgun (WGS) entry which is preliminary data.</text>
</comment>
<evidence type="ECO:0000256" key="13">
    <source>
        <dbReference type="NCBIfam" id="TIGR03499"/>
    </source>
</evidence>
<dbReference type="InterPro" id="IPR047040">
    <property type="entry name" value="FlhF__GTPase_dom"/>
</dbReference>
<keyword evidence="17" id="KW-0282">Flagellum</keyword>
<dbReference type="CDD" id="cd17873">
    <property type="entry name" value="FlhF"/>
    <property type="match status" value="1"/>
</dbReference>
<comment type="similarity">
    <text evidence="2">Belongs to the GTP-binding SRP family.</text>
</comment>
<dbReference type="GO" id="GO:0003924">
    <property type="term" value="F:GTPase activity"/>
    <property type="evidence" value="ECO:0007669"/>
    <property type="project" value="UniProtKB-UniRule"/>
</dbReference>
<dbReference type="EMBL" id="RBVX01000009">
    <property type="protein sequence ID" value="RSL33184.1"/>
    <property type="molecule type" value="Genomic_DNA"/>
</dbReference>
<evidence type="ECO:0000256" key="9">
    <source>
        <dbReference type="ARBA" id="ARBA00023134"/>
    </source>
</evidence>
<dbReference type="Gene3D" id="3.40.50.300">
    <property type="entry name" value="P-loop containing nucleotide triphosphate hydrolases"/>
    <property type="match status" value="1"/>
</dbReference>
<evidence type="ECO:0000259" key="15">
    <source>
        <dbReference type="SMART" id="SM00382"/>
    </source>
</evidence>
<dbReference type="SMART" id="SM00382">
    <property type="entry name" value="AAA"/>
    <property type="match status" value="1"/>
</dbReference>
<keyword evidence="11" id="KW-1006">Bacterial flagellum protein export</keyword>
<keyword evidence="17" id="KW-0966">Cell projection</keyword>
<feature type="domain" description="AAA+ ATPase" evidence="15">
    <location>
        <begin position="187"/>
        <end position="333"/>
    </location>
</feature>